<name>A0A7L4BEM3_9CHAR</name>
<feature type="non-terminal residue" evidence="5">
    <location>
        <position position="765"/>
    </location>
</feature>
<feature type="non-terminal residue" evidence="5">
    <location>
        <position position="1"/>
    </location>
</feature>
<dbReference type="GO" id="GO:0016301">
    <property type="term" value="F:kinase activity"/>
    <property type="evidence" value="ECO:0007669"/>
    <property type="project" value="UniProtKB-KW"/>
</dbReference>
<accession>A0A7L4BEM3</accession>
<dbReference type="Pfam" id="PF12796">
    <property type="entry name" value="Ank_2"/>
    <property type="match status" value="1"/>
</dbReference>
<dbReference type="InterPro" id="IPR002110">
    <property type="entry name" value="Ankyrin_rpt"/>
</dbReference>
<dbReference type="PANTHER" id="PTHR22872:SF2">
    <property type="entry name" value="INHIBITOR OF BRUTON TYROSINE KINASE"/>
    <property type="match status" value="1"/>
</dbReference>
<dbReference type="Proteomes" id="UP000556165">
    <property type="component" value="Unassembled WGS sequence"/>
</dbReference>
<dbReference type="InterPro" id="IPR051625">
    <property type="entry name" value="Signaling_Regulatory_Domain"/>
</dbReference>
<evidence type="ECO:0000313" key="5">
    <source>
        <dbReference type="EMBL" id="NXW35684.1"/>
    </source>
</evidence>
<sequence>MNSLMPDCTSKCRSLQHALDVISVVTRGSEGQIKAFLSSYCYNAATIKDAFGRNVIHLASSCGKKGVLDWLAETKGVDLLAKDKESGWTALHRSIFYGYIDCVLSLLKHGVSLYVQDKEGLSALDLVMKDRPIHVVFKKTDPTEVYTWGNNINFTLGHGGQQGKHHPELVDLFPRNGVYIKQVVLCKFHSVFLSHKGQVYTCGHGQGGRLGHGDEQTCLVCYLMLSHVVYIYFKQQVQAKNLKGRMVIGVAAGRFHTVLWTKEAVYTMGLNGGQLGYLLDPNGEKCITAPRQVSALHHKDISVSLVSASDGATVCVTERGDIYLLADYQCKKMASKQLNLKKVLVNGGYLEYKVDTQHLKENGGQKICILALDEAGRVFCWKSSNNSMKQCRWVYGRQVFMSDVALNRNEIMFVTQDGEAFTGKWLEEGKKVSEKKELVSSLQNSSCDVSCEHDANSVYERIRLQKLTFVHRAVSIATDPNGCNFAVLQSDPKTSLYEIPSVSLSSFGEDFGKLLDETDEMDSIHDVTFQIGTRTYPVHKYILAVRSEFFKKLFVSSDNQLDTPDVYRKDEDAVGCDLYVIEKVHPDLFAYLLQFIYTDTCDLLTHGYKPKILHKGKSEEYQDTLISNLSKMSFDENVNGKSAFEIYRNNQVQVINEKQKSKSKKGKVVGEEANLIKMLQSAARKFGLSNLSGRLDGVRLENGKINVVNKKNGNKPKLNQKKCSYLCDVTLKSLDGKEFPCHKCVLCARLDYFHSMLSSSWIEVS</sequence>
<dbReference type="InterPro" id="IPR009091">
    <property type="entry name" value="RCC1/BLIP-II"/>
</dbReference>
<dbReference type="Gene3D" id="2.130.10.30">
    <property type="entry name" value="Regulator of chromosome condensation 1/beta-lactamase-inhibitor protein II"/>
    <property type="match status" value="1"/>
</dbReference>
<dbReference type="PROSITE" id="PS50012">
    <property type="entry name" value="RCC1_3"/>
    <property type="match status" value="2"/>
</dbReference>
<dbReference type="PROSITE" id="PS50097">
    <property type="entry name" value="BTB"/>
    <property type="match status" value="2"/>
</dbReference>
<keyword evidence="6" id="KW-1185">Reference proteome</keyword>
<dbReference type="InterPro" id="IPR000210">
    <property type="entry name" value="BTB/POZ_dom"/>
</dbReference>
<dbReference type="GO" id="GO:0030292">
    <property type="term" value="F:protein tyrosine kinase inhibitor activity"/>
    <property type="evidence" value="ECO:0007669"/>
    <property type="project" value="TreeGrafter"/>
</dbReference>
<feature type="repeat" description="RCC1" evidence="3">
    <location>
        <begin position="143"/>
        <end position="196"/>
    </location>
</feature>
<dbReference type="SMART" id="SM00225">
    <property type="entry name" value="BTB"/>
    <property type="match status" value="1"/>
</dbReference>
<protein>
    <submittedName>
        <fullName evidence="5">IBTK kinase</fullName>
    </submittedName>
</protein>
<dbReference type="CDD" id="cd18301">
    <property type="entry name" value="BTB1_POZ_IBtk"/>
    <property type="match status" value="1"/>
</dbReference>
<dbReference type="FunFam" id="1.25.40.20:FF:000090">
    <property type="entry name" value="inhibitor of Bruton tyrosine kinase isoform X1"/>
    <property type="match status" value="1"/>
</dbReference>
<dbReference type="SMART" id="SM00248">
    <property type="entry name" value="ANK"/>
    <property type="match status" value="2"/>
</dbReference>
<feature type="repeat" description="ANK" evidence="2">
    <location>
        <begin position="86"/>
        <end position="118"/>
    </location>
</feature>
<dbReference type="EMBL" id="VZZW01001498">
    <property type="protein sequence ID" value="NXW35684.1"/>
    <property type="molecule type" value="Genomic_DNA"/>
</dbReference>
<keyword evidence="5" id="KW-0808">Transferase</keyword>
<dbReference type="SUPFAM" id="SSF48403">
    <property type="entry name" value="Ankyrin repeat"/>
    <property type="match status" value="1"/>
</dbReference>
<dbReference type="PROSITE" id="PS50088">
    <property type="entry name" value="ANK_REPEAT"/>
    <property type="match status" value="1"/>
</dbReference>
<dbReference type="Gene3D" id="1.25.40.20">
    <property type="entry name" value="Ankyrin repeat-containing domain"/>
    <property type="match status" value="1"/>
</dbReference>
<evidence type="ECO:0000256" key="2">
    <source>
        <dbReference type="PROSITE-ProRule" id="PRU00023"/>
    </source>
</evidence>
<keyword evidence="1" id="KW-0677">Repeat</keyword>
<keyword evidence="2" id="KW-0040">ANK repeat</keyword>
<evidence type="ECO:0000256" key="1">
    <source>
        <dbReference type="ARBA" id="ARBA00022737"/>
    </source>
</evidence>
<organism evidence="5 6">
    <name type="scientific">Phaetusa simplex</name>
    <name type="common">large-billed tern</name>
    <dbReference type="NCBI Taxonomy" id="297813"/>
    <lineage>
        <taxon>Eukaryota</taxon>
        <taxon>Metazoa</taxon>
        <taxon>Chordata</taxon>
        <taxon>Craniata</taxon>
        <taxon>Vertebrata</taxon>
        <taxon>Euteleostomi</taxon>
        <taxon>Archelosauria</taxon>
        <taxon>Archosauria</taxon>
        <taxon>Dinosauria</taxon>
        <taxon>Saurischia</taxon>
        <taxon>Theropoda</taxon>
        <taxon>Coelurosauria</taxon>
        <taxon>Aves</taxon>
        <taxon>Neognathae</taxon>
        <taxon>Neoaves</taxon>
        <taxon>Charadriiformes</taxon>
        <taxon>Laridae</taxon>
        <taxon>Phaetusa</taxon>
    </lineage>
</organism>
<comment type="caution">
    <text evidence="5">The sequence shown here is derived from an EMBL/GenBank/DDBJ whole genome shotgun (WGS) entry which is preliminary data.</text>
</comment>
<keyword evidence="5" id="KW-0418">Kinase</keyword>
<proteinExistence type="predicted"/>
<feature type="repeat" description="RCC1" evidence="3">
    <location>
        <begin position="197"/>
        <end position="263"/>
    </location>
</feature>
<dbReference type="InterPro" id="IPR011333">
    <property type="entry name" value="SKP1/BTB/POZ_sf"/>
</dbReference>
<feature type="domain" description="BTB" evidence="4">
    <location>
        <begin position="525"/>
        <end position="605"/>
    </location>
</feature>
<dbReference type="Pfam" id="PF00415">
    <property type="entry name" value="RCC1"/>
    <property type="match status" value="2"/>
</dbReference>
<dbReference type="GO" id="GO:0019901">
    <property type="term" value="F:protein kinase binding"/>
    <property type="evidence" value="ECO:0007669"/>
    <property type="project" value="TreeGrafter"/>
</dbReference>
<dbReference type="PANTHER" id="PTHR22872">
    <property type="entry name" value="BTK-BINDING PROTEIN-RELATED"/>
    <property type="match status" value="1"/>
</dbReference>
<dbReference type="SUPFAM" id="SSF50985">
    <property type="entry name" value="RCC1/BLIP-II"/>
    <property type="match status" value="1"/>
</dbReference>
<dbReference type="InterPro" id="IPR036770">
    <property type="entry name" value="Ankyrin_rpt-contain_sf"/>
</dbReference>
<dbReference type="Pfam" id="PF00651">
    <property type="entry name" value="BTB"/>
    <property type="match status" value="2"/>
</dbReference>
<gene>
    <name evidence="5" type="primary">Ibtk</name>
    <name evidence="5" type="ORF">PHASIM_R05700</name>
</gene>
<dbReference type="Gene3D" id="3.30.710.10">
    <property type="entry name" value="Potassium Channel Kv1.1, Chain A"/>
    <property type="match status" value="2"/>
</dbReference>
<reference evidence="5 6" key="1">
    <citation type="submission" date="2019-09" db="EMBL/GenBank/DDBJ databases">
        <title>Bird 10,000 Genomes (B10K) Project - Family phase.</title>
        <authorList>
            <person name="Zhang G."/>
        </authorList>
    </citation>
    <scope>NUCLEOTIDE SEQUENCE [LARGE SCALE GENOMIC DNA]</scope>
    <source>
        <strain evidence="5">B10K-DU-009-16</strain>
        <tissue evidence="5">Muscle</tissue>
    </source>
</reference>
<dbReference type="PROSITE" id="PS50297">
    <property type="entry name" value="ANK_REP_REGION"/>
    <property type="match status" value="1"/>
</dbReference>
<evidence type="ECO:0000259" key="4">
    <source>
        <dbReference type="PROSITE" id="PS50097"/>
    </source>
</evidence>
<dbReference type="SUPFAM" id="SSF54695">
    <property type="entry name" value="POZ domain"/>
    <property type="match status" value="2"/>
</dbReference>
<evidence type="ECO:0000256" key="3">
    <source>
        <dbReference type="PROSITE-ProRule" id="PRU00235"/>
    </source>
</evidence>
<evidence type="ECO:0000313" key="6">
    <source>
        <dbReference type="Proteomes" id="UP000556165"/>
    </source>
</evidence>
<dbReference type="AlphaFoldDB" id="A0A7L4BEM3"/>
<dbReference type="GO" id="GO:0005737">
    <property type="term" value="C:cytoplasm"/>
    <property type="evidence" value="ECO:0007669"/>
    <property type="project" value="TreeGrafter"/>
</dbReference>
<dbReference type="GO" id="GO:0005654">
    <property type="term" value="C:nucleoplasm"/>
    <property type="evidence" value="ECO:0007669"/>
    <property type="project" value="TreeGrafter"/>
</dbReference>
<dbReference type="InterPro" id="IPR000408">
    <property type="entry name" value="Reg_chr_condens"/>
</dbReference>
<feature type="domain" description="BTB" evidence="4">
    <location>
        <begin position="727"/>
        <end position="765"/>
    </location>
</feature>